<dbReference type="Pfam" id="PF11685">
    <property type="entry name" value="DUF3281"/>
    <property type="match status" value="1"/>
</dbReference>
<proteinExistence type="predicted"/>
<dbReference type="RefSeq" id="WP_066046164.1">
    <property type="nucleotide sequence ID" value="NZ_CP018093.1"/>
</dbReference>
<organism evidence="2 3">
    <name type="scientific">Francisella hispaniensis FSC454</name>
    <dbReference type="NCBI Taxonomy" id="1088883"/>
    <lineage>
        <taxon>Bacteria</taxon>
        <taxon>Pseudomonadati</taxon>
        <taxon>Pseudomonadota</taxon>
        <taxon>Gammaproteobacteria</taxon>
        <taxon>Thiotrichales</taxon>
        <taxon>Francisellaceae</taxon>
        <taxon>Francisella</taxon>
    </lineage>
</organism>
<dbReference type="Proteomes" id="UP000182459">
    <property type="component" value="Chromosome"/>
</dbReference>
<sequence length="285" mass="30924">MKSNNILIMKKKLLISAAIVSTATLLGSCGKTETANELRIVDECNENNDLCRFELADTQVSRYTNILGKTIERVLSQTPLNDIQGTVGWNASAGASLADNSEVQSELGSSCQDNVCTQNSNSTAFKLPVGSNTIRASGTVAIDGKTVDLATDVPPVVINTSVARSSATHVFPTELNSLTLQKIVDHLNKNRYYAHGTFSADGNNIKIICDPGYVWLDEANPSYGQDFVSKIGRSVSVVTHLKGKKSKEEFLATRYLHSVDTLNGFSLDNSNNRTWTIGCWSVKEI</sequence>
<feature type="chain" id="PRO_5042015639" description="Lipoprotein" evidence="1">
    <location>
        <begin position="18"/>
        <end position="285"/>
    </location>
</feature>
<feature type="signal peptide" evidence="1">
    <location>
        <begin position="1"/>
        <end position="17"/>
    </location>
</feature>
<name>A0AAC9NQ55_9GAMM</name>
<evidence type="ECO:0000313" key="3">
    <source>
        <dbReference type="Proteomes" id="UP000182459"/>
    </source>
</evidence>
<accession>A0AAC9NQ55</accession>
<dbReference type="PROSITE" id="PS51257">
    <property type="entry name" value="PROKAR_LIPOPROTEIN"/>
    <property type="match status" value="1"/>
</dbReference>
<protein>
    <recommendedName>
        <fullName evidence="4">Lipoprotein</fullName>
    </recommendedName>
</protein>
<dbReference type="InterPro" id="IPR021699">
    <property type="entry name" value="DUF3281"/>
</dbReference>
<keyword evidence="3" id="KW-1185">Reference proteome</keyword>
<dbReference type="EMBL" id="CP018093">
    <property type="protein sequence ID" value="APD50742.1"/>
    <property type="molecule type" value="Genomic_DNA"/>
</dbReference>
<evidence type="ECO:0008006" key="4">
    <source>
        <dbReference type="Google" id="ProtNLM"/>
    </source>
</evidence>
<evidence type="ECO:0000256" key="1">
    <source>
        <dbReference type="SAM" id="SignalP"/>
    </source>
</evidence>
<evidence type="ECO:0000313" key="2">
    <source>
        <dbReference type="EMBL" id="APD50742.1"/>
    </source>
</evidence>
<dbReference type="AlphaFoldDB" id="A0AAC9NQ55"/>
<keyword evidence="1" id="KW-0732">Signal</keyword>
<dbReference type="KEGG" id="fhi:FSC454_06285"/>
<gene>
    <name evidence="2" type="ORF">FSC454_06285</name>
</gene>
<reference evidence="2 3" key="1">
    <citation type="submission" date="2016-11" db="EMBL/GenBank/DDBJ databases">
        <authorList>
            <person name="Hagglund E."/>
            <person name="Bystrom M."/>
            <person name="Naslund J."/>
            <person name="Stenberg P."/>
            <person name="Sjodin A."/>
        </authorList>
    </citation>
    <scope>NUCLEOTIDE SEQUENCE [LARGE SCALE GENOMIC DNA]</scope>
    <source>
        <strain evidence="2 3">CCUG 58020</strain>
    </source>
</reference>